<feature type="domain" description="NodB homology" evidence="4">
    <location>
        <begin position="199"/>
        <end position="412"/>
    </location>
</feature>
<dbReference type="GO" id="GO:0005975">
    <property type="term" value="P:carbohydrate metabolic process"/>
    <property type="evidence" value="ECO:0007669"/>
    <property type="project" value="InterPro"/>
</dbReference>
<dbReference type="EMBL" id="CP019327">
    <property type="protein sequence ID" value="APX95135.1"/>
    <property type="molecule type" value="Genomic_DNA"/>
</dbReference>
<feature type="compositionally biased region" description="Acidic residues" evidence="3">
    <location>
        <begin position="43"/>
        <end position="61"/>
    </location>
</feature>
<dbReference type="Proteomes" id="UP000187321">
    <property type="component" value="Chromosome"/>
</dbReference>
<evidence type="ECO:0000256" key="1">
    <source>
        <dbReference type="ARBA" id="ARBA00004613"/>
    </source>
</evidence>
<dbReference type="KEGG" id="hda:BB347_00155"/>
<dbReference type="AlphaFoldDB" id="A0A1N7A5S5"/>
<dbReference type="GO" id="GO:0016810">
    <property type="term" value="F:hydrolase activity, acting on carbon-nitrogen (but not peptide) bonds"/>
    <property type="evidence" value="ECO:0007669"/>
    <property type="project" value="InterPro"/>
</dbReference>
<dbReference type="PANTHER" id="PTHR34216">
    <property type="match status" value="1"/>
</dbReference>
<organism evidence="6 7">
    <name type="scientific">Natronorubrum daqingense</name>
    <dbReference type="NCBI Taxonomy" id="588898"/>
    <lineage>
        <taxon>Archaea</taxon>
        <taxon>Methanobacteriati</taxon>
        <taxon>Methanobacteriota</taxon>
        <taxon>Stenosarchaea group</taxon>
        <taxon>Halobacteria</taxon>
        <taxon>Halobacteriales</taxon>
        <taxon>Natrialbaceae</taxon>
        <taxon>Natronorubrum</taxon>
    </lineage>
</organism>
<reference evidence="5 8" key="1">
    <citation type="submission" date="2017-01" db="EMBL/GenBank/DDBJ databases">
        <title>Complete genome sequence of Haloterrigena daqingensis type strain (JX313T).</title>
        <authorList>
            <person name="Shuang W."/>
        </authorList>
    </citation>
    <scope>NUCLEOTIDE SEQUENCE [LARGE SCALE GENOMIC DNA]</scope>
    <source>
        <strain evidence="5 8">JX313</strain>
    </source>
</reference>
<evidence type="ECO:0000313" key="6">
    <source>
        <dbReference type="EMBL" id="SIR34331.1"/>
    </source>
</evidence>
<dbReference type="CDD" id="cd10970">
    <property type="entry name" value="CE4_DAC_u1_6s"/>
    <property type="match status" value="1"/>
</dbReference>
<feature type="region of interest" description="Disordered" evidence="3">
    <location>
        <begin position="25"/>
        <end position="61"/>
    </location>
</feature>
<gene>
    <name evidence="5" type="ORF">BB347_00155</name>
    <name evidence="6" type="ORF">SAMN05421809_1037</name>
</gene>
<dbReference type="Proteomes" id="UP000185687">
    <property type="component" value="Unassembled WGS sequence"/>
</dbReference>
<evidence type="ECO:0000313" key="7">
    <source>
        <dbReference type="Proteomes" id="UP000185687"/>
    </source>
</evidence>
<comment type="subcellular location">
    <subcellularLocation>
        <location evidence="1">Secreted</location>
    </subcellularLocation>
</comment>
<dbReference type="PANTHER" id="PTHR34216:SF3">
    <property type="entry name" value="POLY-BETA-1,6-N-ACETYL-D-GLUCOSAMINE N-DEACETYLASE"/>
    <property type="match status" value="1"/>
</dbReference>
<accession>A0A1N7A5S5</accession>
<dbReference type="PROSITE" id="PS51677">
    <property type="entry name" value="NODB"/>
    <property type="match status" value="1"/>
</dbReference>
<dbReference type="InterPro" id="IPR051398">
    <property type="entry name" value="Polysacch_Deacetylase"/>
</dbReference>
<evidence type="ECO:0000256" key="3">
    <source>
        <dbReference type="SAM" id="MobiDB-lite"/>
    </source>
</evidence>
<dbReference type="InterPro" id="IPR011330">
    <property type="entry name" value="Glyco_hydro/deAcase_b/a-brl"/>
</dbReference>
<keyword evidence="7" id="KW-1185">Reference proteome</keyword>
<dbReference type="EMBL" id="FTNP01000001">
    <property type="protein sequence ID" value="SIR34331.1"/>
    <property type="molecule type" value="Genomic_DNA"/>
</dbReference>
<evidence type="ECO:0000256" key="2">
    <source>
        <dbReference type="ARBA" id="ARBA00022729"/>
    </source>
</evidence>
<evidence type="ECO:0000313" key="8">
    <source>
        <dbReference type="Proteomes" id="UP000187321"/>
    </source>
</evidence>
<name>A0A1N7A5S5_9EURY</name>
<keyword evidence="2" id="KW-0732">Signal</keyword>
<protein>
    <submittedName>
        <fullName evidence="6">Peptidoglycan/xylan/chitin deacetylase, PgdA/CDA1 family</fullName>
    </submittedName>
    <submittedName>
        <fullName evidence="5">Polysaccharide deacetylase</fullName>
    </submittedName>
</protein>
<proteinExistence type="predicted"/>
<dbReference type="RefSeq" id="WP_076579680.1">
    <property type="nucleotide sequence ID" value="NZ_CP019327.1"/>
</dbReference>
<dbReference type="STRING" id="588898.BB347_00155"/>
<dbReference type="InterPro" id="IPR002509">
    <property type="entry name" value="NODB_dom"/>
</dbReference>
<dbReference type="Pfam" id="PF01522">
    <property type="entry name" value="Polysacc_deac_1"/>
    <property type="match status" value="1"/>
</dbReference>
<evidence type="ECO:0000259" key="4">
    <source>
        <dbReference type="PROSITE" id="PS51677"/>
    </source>
</evidence>
<dbReference type="PROSITE" id="PS51257">
    <property type="entry name" value="PROKAR_LIPOPROTEIN"/>
    <property type="match status" value="1"/>
</dbReference>
<dbReference type="GeneID" id="30954308"/>
<dbReference type="GO" id="GO:0005576">
    <property type="term" value="C:extracellular region"/>
    <property type="evidence" value="ECO:0007669"/>
    <property type="project" value="UniProtKB-SubCell"/>
</dbReference>
<dbReference type="Gene3D" id="3.20.20.370">
    <property type="entry name" value="Glycoside hydrolase/deacetylase"/>
    <property type="match status" value="1"/>
</dbReference>
<evidence type="ECO:0000313" key="5">
    <source>
        <dbReference type="EMBL" id="APX95135.1"/>
    </source>
</evidence>
<dbReference type="OrthoDB" id="10436at2157"/>
<reference evidence="6 7" key="2">
    <citation type="submission" date="2017-01" db="EMBL/GenBank/DDBJ databases">
        <authorList>
            <person name="Mah S.A."/>
            <person name="Swanson W.J."/>
            <person name="Moy G.W."/>
            <person name="Vacquier V.D."/>
        </authorList>
    </citation>
    <scope>NUCLEOTIDE SEQUENCE [LARGE SCALE GENOMIC DNA]</scope>
    <source>
        <strain evidence="6 7">CGMCC 1.8909</strain>
    </source>
</reference>
<sequence>MKRRAYMTAITAGTIGLAGCTDASFLESGEEGDDGESTNGNGDDGDDRDLPDVAGTDDDFEDLDRWEVSGGTLTADEDRALVGSQGARLEMTEGTARLTKTFSEARDLSAVVPGVAGAAGELVVPWLRLIDTDRNAIEYRRGVSEDLPLMRYNYGITDIDDGFDDESVEEVHIQLTAGEDQERTVWFDDFHFTPRPETGKVMIQFDDGHETDYTKALPILEEYGYPAVTFVNKDYIDGGDVGGDPRLTTDELHELHDAGWCIANHTVSHPNLSELDAEEQKAEIRDSKEWLIEEGFEEGARYFAYPFGDYDETTIELVDEHHEIGFAGGQPVQGYTTNTKLASRIGEPDAERVETELERTAERGGITCIFYHRLEGSDLESFETLVETLHEYESSGELEVILPQDLEERFLF</sequence>
<dbReference type="SUPFAM" id="SSF88713">
    <property type="entry name" value="Glycoside hydrolase/deacetylase"/>
    <property type="match status" value="1"/>
</dbReference>